<organism evidence="6 8">
    <name type="scientific">Morella rubra</name>
    <name type="common">Chinese bayberry</name>
    <dbReference type="NCBI Taxonomy" id="262757"/>
    <lineage>
        <taxon>Eukaryota</taxon>
        <taxon>Viridiplantae</taxon>
        <taxon>Streptophyta</taxon>
        <taxon>Embryophyta</taxon>
        <taxon>Tracheophyta</taxon>
        <taxon>Spermatophyta</taxon>
        <taxon>Magnoliopsida</taxon>
        <taxon>eudicotyledons</taxon>
        <taxon>Gunneridae</taxon>
        <taxon>Pentapetalae</taxon>
        <taxon>rosids</taxon>
        <taxon>fabids</taxon>
        <taxon>Fagales</taxon>
        <taxon>Myricaceae</taxon>
        <taxon>Morella</taxon>
    </lineage>
</organism>
<evidence type="ECO:0000259" key="5">
    <source>
        <dbReference type="PROSITE" id="PS51999"/>
    </source>
</evidence>
<keyword evidence="2 4" id="KW-0863">Zinc-finger</keyword>
<dbReference type="AlphaFoldDB" id="A0A6A1UL51"/>
<comment type="caution">
    <text evidence="6">The sequence shown here is derived from an EMBL/GenBank/DDBJ whole genome shotgun (WGS) entry which is preliminary data.</text>
</comment>
<keyword evidence="8" id="KW-1185">Reference proteome</keyword>
<evidence type="ECO:0000313" key="8">
    <source>
        <dbReference type="Proteomes" id="UP000516437"/>
    </source>
</evidence>
<evidence type="ECO:0000256" key="4">
    <source>
        <dbReference type="PROSITE-ProRule" id="PRU01343"/>
    </source>
</evidence>
<dbReference type="EMBL" id="RXIC02000095">
    <property type="protein sequence ID" value="KAB1201125.1"/>
    <property type="molecule type" value="Genomic_DNA"/>
</dbReference>
<name>A0A6A1UL51_9ROSI</name>
<reference evidence="6" key="3">
    <citation type="submission" date="2019-09" db="EMBL/GenBank/DDBJ databases">
        <authorList>
            <person name="Gao Z."/>
        </authorList>
    </citation>
    <scope>NUCLEOTIDE SEQUENCE</scope>
    <source>
        <tissue evidence="6">Leaves</tissue>
    </source>
</reference>
<evidence type="ECO:0000313" key="7">
    <source>
        <dbReference type="EMBL" id="KAB1201126.1"/>
    </source>
</evidence>
<protein>
    <recommendedName>
        <fullName evidence="5">GRF-type domain-containing protein</fullName>
    </recommendedName>
</protein>
<dbReference type="Proteomes" id="UP000516437">
    <property type="component" value="Unassembled WGS sequence"/>
</dbReference>
<evidence type="ECO:0000256" key="1">
    <source>
        <dbReference type="ARBA" id="ARBA00022723"/>
    </source>
</evidence>
<dbReference type="Pfam" id="PF06839">
    <property type="entry name" value="Zn_ribbon_GRF"/>
    <property type="match status" value="1"/>
</dbReference>
<proteinExistence type="predicted"/>
<reference evidence="6" key="1">
    <citation type="submission" date="2018-07" db="EMBL/GenBank/DDBJ databases">
        <authorList>
            <person name="Gao Z.-S."/>
            <person name="Jia H.-M."/>
            <person name="Jia H.-J."/>
            <person name="Cai Q.-L."/>
            <person name="Wang Y."/>
            <person name="Zhao H.-B."/>
        </authorList>
    </citation>
    <scope>NUCLEOTIDE SEQUENCE</scope>
    <source>
        <tissue evidence="6">Leaves</tissue>
    </source>
</reference>
<dbReference type="EMBL" id="RXIC02000095">
    <property type="protein sequence ID" value="KAB1201126.1"/>
    <property type="molecule type" value="Genomic_DNA"/>
</dbReference>
<evidence type="ECO:0000256" key="2">
    <source>
        <dbReference type="ARBA" id="ARBA00022771"/>
    </source>
</evidence>
<accession>A0A6A1UL51</accession>
<dbReference type="InterPro" id="IPR010666">
    <property type="entry name" value="Znf_GRF"/>
</dbReference>
<keyword evidence="1" id="KW-0479">Metal-binding</keyword>
<gene>
    <name evidence="6" type="ORF">CJ030_MR0G005038</name>
    <name evidence="7" type="ORF">CJ030_MR0G005039</name>
</gene>
<keyword evidence="3" id="KW-0862">Zinc</keyword>
<reference evidence="6 8" key="2">
    <citation type="journal article" date="2019" name="Plant Biotechnol. J.">
        <title>The red bayberry genome and genetic basis of sex determination.</title>
        <authorList>
            <person name="Jia H.M."/>
            <person name="Jia H.J."/>
            <person name="Cai Q.L."/>
            <person name="Wang Y."/>
            <person name="Zhao H.B."/>
            <person name="Yang W.F."/>
            <person name="Wang G.Y."/>
            <person name="Li Y.H."/>
            <person name="Zhan D.L."/>
            <person name="Shen Y.T."/>
            <person name="Niu Q.F."/>
            <person name="Chang L."/>
            <person name="Qiu J."/>
            <person name="Zhao L."/>
            <person name="Xie H.B."/>
            <person name="Fu W.Y."/>
            <person name="Jin J."/>
            <person name="Li X.W."/>
            <person name="Jiao Y."/>
            <person name="Zhou C.C."/>
            <person name="Tu T."/>
            <person name="Chai C.Y."/>
            <person name="Gao J.L."/>
            <person name="Fan L.J."/>
            <person name="van de Weg E."/>
            <person name="Wang J.Y."/>
            <person name="Gao Z.S."/>
        </authorList>
    </citation>
    <scope>NUCLEOTIDE SEQUENCE [LARGE SCALE GENOMIC DNA]</scope>
    <source>
        <tissue evidence="6">Leaves</tissue>
    </source>
</reference>
<dbReference type="PROSITE" id="PS51999">
    <property type="entry name" value="ZF_GRF"/>
    <property type="match status" value="1"/>
</dbReference>
<dbReference type="GO" id="GO:0008270">
    <property type="term" value="F:zinc ion binding"/>
    <property type="evidence" value="ECO:0007669"/>
    <property type="project" value="UniProtKB-KW"/>
</dbReference>
<dbReference type="PANTHER" id="PTHR33248">
    <property type="entry name" value="ZINC ION-BINDING PROTEIN"/>
    <property type="match status" value="1"/>
</dbReference>
<sequence>MPIRMSSSFSSVLVGEGECQSGLDISGRGCLPPPPLCCCGIPARVKMSLTAANPRHLFYGCSRYSVAQSTNACKFFRWVDRAQSKSGDDILSSIVLKMASMEDEIRDEIRDEISKMKSRTRFAR</sequence>
<feature type="domain" description="GRF-type" evidence="5">
    <location>
        <begin position="37"/>
        <end position="82"/>
    </location>
</feature>
<evidence type="ECO:0000256" key="3">
    <source>
        <dbReference type="ARBA" id="ARBA00022833"/>
    </source>
</evidence>
<evidence type="ECO:0000313" key="6">
    <source>
        <dbReference type="EMBL" id="KAB1201125.1"/>
    </source>
</evidence>